<feature type="non-terminal residue" evidence="1">
    <location>
        <position position="53"/>
    </location>
</feature>
<accession>A0A8S3A3B9</accession>
<gene>
    <name evidence="1" type="ORF">SRO942_LOCUS51157</name>
</gene>
<dbReference type="Proteomes" id="UP000681722">
    <property type="component" value="Unassembled WGS sequence"/>
</dbReference>
<comment type="caution">
    <text evidence="1">The sequence shown here is derived from an EMBL/GenBank/DDBJ whole genome shotgun (WGS) entry which is preliminary data.</text>
</comment>
<sequence length="53" mass="5991">MNDILDTFNIPNPETSYDSSIHEVDDYDKSLLDLYTDILNRDITPVETAGEGD</sequence>
<organism evidence="1 2">
    <name type="scientific">Didymodactylos carnosus</name>
    <dbReference type="NCBI Taxonomy" id="1234261"/>
    <lineage>
        <taxon>Eukaryota</taxon>
        <taxon>Metazoa</taxon>
        <taxon>Spiralia</taxon>
        <taxon>Gnathifera</taxon>
        <taxon>Rotifera</taxon>
        <taxon>Eurotatoria</taxon>
        <taxon>Bdelloidea</taxon>
        <taxon>Philodinida</taxon>
        <taxon>Philodinidae</taxon>
        <taxon>Didymodactylos</taxon>
    </lineage>
</organism>
<reference evidence="1" key="1">
    <citation type="submission" date="2021-02" db="EMBL/GenBank/DDBJ databases">
        <authorList>
            <person name="Nowell W R."/>
        </authorList>
    </citation>
    <scope>NUCLEOTIDE SEQUENCE</scope>
</reference>
<evidence type="ECO:0000313" key="1">
    <source>
        <dbReference type="EMBL" id="CAF4685890.1"/>
    </source>
</evidence>
<dbReference type="AlphaFoldDB" id="A0A8S3A3B9"/>
<protein>
    <submittedName>
        <fullName evidence="1">Uncharacterized protein</fullName>
    </submittedName>
</protein>
<evidence type="ECO:0000313" key="2">
    <source>
        <dbReference type="Proteomes" id="UP000681722"/>
    </source>
</evidence>
<proteinExistence type="predicted"/>
<name>A0A8S3A3B9_9BILA</name>
<dbReference type="EMBL" id="CAJOBC010155991">
    <property type="protein sequence ID" value="CAF4685890.1"/>
    <property type="molecule type" value="Genomic_DNA"/>
</dbReference>